<evidence type="ECO:0000313" key="2">
    <source>
        <dbReference type="EMBL" id="MET7001550.1"/>
    </source>
</evidence>
<keyword evidence="1" id="KW-0732">Signal</keyword>
<dbReference type="Proteomes" id="UP001549749">
    <property type="component" value="Unassembled WGS sequence"/>
</dbReference>
<gene>
    <name evidence="2" type="ORF">ABR189_29480</name>
</gene>
<proteinExistence type="predicted"/>
<reference evidence="2 3" key="1">
    <citation type="submission" date="2024-06" db="EMBL/GenBank/DDBJ databases">
        <title>Chitinophaga defluvii sp. nov., isolated from municipal sewage.</title>
        <authorList>
            <person name="Zhang L."/>
        </authorList>
    </citation>
    <scope>NUCLEOTIDE SEQUENCE [LARGE SCALE GENOMIC DNA]</scope>
    <source>
        <strain evidence="2 3">H8</strain>
    </source>
</reference>
<dbReference type="EMBL" id="JBEXAC010000004">
    <property type="protein sequence ID" value="MET7001550.1"/>
    <property type="molecule type" value="Genomic_DNA"/>
</dbReference>
<dbReference type="RefSeq" id="WP_354664123.1">
    <property type="nucleotide sequence ID" value="NZ_JBEXAC010000004.1"/>
</dbReference>
<accession>A0ABV2TET8</accession>
<feature type="chain" id="PRO_5047418838" evidence="1">
    <location>
        <begin position="20"/>
        <end position="413"/>
    </location>
</feature>
<evidence type="ECO:0000256" key="1">
    <source>
        <dbReference type="SAM" id="SignalP"/>
    </source>
</evidence>
<name>A0ABV2TET8_9BACT</name>
<comment type="caution">
    <text evidence="2">The sequence shown here is derived from an EMBL/GenBank/DDBJ whole genome shotgun (WGS) entry which is preliminary data.</text>
</comment>
<protein>
    <submittedName>
        <fullName evidence="2">Uncharacterized protein</fullName>
    </submittedName>
</protein>
<keyword evidence="3" id="KW-1185">Reference proteome</keyword>
<organism evidence="2 3">
    <name type="scientific">Chitinophaga defluvii</name>
    <dbReference type="NCBI Taxonomy" id="3163343"/>
    <lineage>
        <taxon>Bacteria</taxon>
        <taxon>Pseudomonadati</taxon>
        <taxon>Bacteroidota</taxon>
        <taxon>Chitinophagia</taxon>
        <taxon>Chitinophagales</taxon>
        <taxon>Chitinophagaceae</taxon>
        <taxon>Chitinophaga</taxon>
    </lineage>
</organism>
<feature type="signal peptide" evidence="1">
    <location>
        <begin position="1"/>
        <end position="19"/>
    </location>
</feature>
<evidence type="ECO:0000313" key="3">
    <source>
        <dbReference type="Proteomes" id="UP001549749"/>
    </source>
</evidence>
<sequence length="413" mass="43446">MKNALLSLMLLLAGSTAFAQLKIGSNPSQINKSSILELESTRQGLLLPRIPGSNLNLSPLNTAPDGMIIYVVDSASLFIRKHNLWQRMSADSVSNTGNWNINGNTGLDSTKNFLGTIDQQALLLKTNNVERVRITAGGSIKVAPGTIPAGTDQVQVLVIDPATGNLLQRQIAATAFSTAITSLNGLRDSVQTFAVDSAVTVDFTISSASGKHTFNIPTQTGTSITSRGLLSQKDWLRFDSSARFQILHTLFDNTANPNGISINNSTLTLHAASASTPGGISTAAQTFGGAKNIRDTLGIGVAEGTKGNSTLQLNGSMSTNITKVNAAYNASVADNTILADASTSGFTISLPATSTIAGRIYTIKKVGNGGIDNAIMITPSSGTIDGGNNYVIYNDWTFVTLQTDGTDWYVIKK</sequence>